<dbReference type="OrthoDB" id="9785973at2"/>
<name>A0A2P8FFY3_9RHOB</name>
<dbReference type="PROSITE" id="PS50943">
    <property type="entry name" value="HTH_CROC1"/>
    <property type="match status" value="1"/>
</dbReference>
<dbReference type="CDD" id="cd00093">
    <property type="entry name" value="HTH_XRE"/>
    <property type="match status" value="1"/>
</dbReference>
<evidence type="ECO:0000259" key="1">
    <source>
        <dbReference type="PROSITE" id="PS50943"/>
    </source>
</evidence>
<comment type="caution">
    <text evidence="2">The sequence shown here is derived from an EMBL/GenBank/DDBJ whole genome shotgun (WGS) entry which is preliminary data.</text>
</comment>
<dbReference type="InterPro" id="IPR001387">
    <property type="entry name" value="Cro/C1-type_HTH"/>
</dbReference>
<organism evidence="2 3">
    <name type="scientific">Shimia abyssi</name>
    <dbReference type="NCBI Taxonomy" id="1662395"/>
    <lineage>
        <taxon>Bacteria</taxon>
        <taxon>Pseudomonadati</taxon>
        <taxon>Pseudomonadota</taxon>
        <taxon>Alphaproteobacteria</taxon>
        <taxon>Rhodobacterales</taxon>
        <taxon>Roseobacteraceae</taxon>
    </lineage>
</organism>
<keyword evidence="3" id="KW-1185">Reference proteome</keyword>
<dbReference type="InterPro" id="IPR041413">
    <property type="entry name" value="MLTR_LBD"/>
</dbReference>
<gene>
    <name evidence="2" type="ORF">CLV88_103270</name>
</gene>
<protein>
    <submittedName>
        <fullName evidence="2">Xre family transcriptional regulator</fullName>
    </submittedName>
</protein>
<dbReference type="InterPro" id="IPR010982">
    <property type="entry name" value="Lambda_DNA-bd_dom_sf"/>
</dbReference>
<dbReference type="Proteomes" id="UP000240418">
    <property type="component" value="Unassembled WGS sequence"/>
</dbReference>
<dbReference type="Pfam" id="PF13560">
    <property type="entry name" value="HTH_31"/>
    <property type="match status" value="1"/>
</dbReference>
<sequence>MTNAFGTALKDWRRTRRMSQLDLAVTAGVSSRHISFLETGRSRPSRGMILRLCDELTVPFSARNHLLTSAGLSPAYEERDMSQDDMQPVRDAVDWMLRSHAPYPGMALDRHWRLVSMNAPAEQLFGAVGVGQGDSLLEMLISNTAARAALENLDEILRHMVERLRVESVHYGGDAVLDDAAHRMTVMVKSLQESANNAKPAFIPAVYCLGDTRLSFFSTISQFGSTGDIALSELRIELMFPADEATKALLKAMS</sequence>
<dbReference type="Gene3D" id="1.10.260.40">
    <property type="entry name" value="lambda repressor-like DNA-binding domains"/>
    <property type="match status" value="1"/>
</dbReference>
<dbReference type="SMART" id="SM00530">
    <property type="entry name" value="HTH_XRE"/>
    <property type="match status" value="1"/>
</dbReference>
<dbReference type="SUPFAM" id="SSF47413">
    <property type="entry name" value="lambda repressor-like DNA-binding domains"/>
    <property type="match status" value="1"/>
</dbReference>
<evidence type="ECO:0000313" key="2">
    <source>
        <dbReference type="EMBL" id="PSL20622.1"/>
    </source>
</evidence>
<dbReference type="PANTHER" id="PTHR35010">
    <property type="entry name" value="BLL4672 PROTEIN-RELATED"/>
    <property type="match status" value="1"/>
</dbReference>
<proteinExistence type="predicted"/>
<dbReference type="EMBL" id="PYGJ01000003">
    <property type="protein sequence ID" value="PSL20622.1"/>
    <property type="molecule type" value="Genomic_DNA"/>
</dbReference>
<dbReference type="Gene3D" id="3.30.450.180">
    <property type="match status" value="1"/>
</dbReference>
<dbReference type="GO" id="GO:0003677">
    <property type="term" value="F:DNA binding"/>
    <property type="evidence" value="ECO:0007669"/>
    <property type="project" value="InterPro"/>
</dbReference>
<dbReference type="PANTHER" id="PTHR35010:SF4">
    <property type="entry name" value="BLL5781 PROTEIN"/>
    <property type="match status" value="1"/>
</dbReference>
<dbReference type="RefSeq" id="WP_106607820.1">
    <property type="nucleotide sequence ID" value="NZ_PYGJ01000003.1"/>
</dbReference>
<accession>A0A2P8FFY3</accession>
<reference evidence="2 3" key="1">
    <citation type="submission" date="2018-03" db="EMBL/GenBank/DDBJ databases">
        <title>Genomic Encyclopedia of Archaeal and Bacterial Type Strains, Phase II (KMG-II): from individual species to whole genera.</title>
        <authorList>
            <person name="Goeker M."/>
        </authorList>
    </citation>
    <scope>NUCLEOTIDE SEQUENCE [LARGE SCALE GENOMIC DNA]</scope>
    <source>
        <strain evidence="2 3">DSM 100673</strain>
    </source>
</reference>
<evidence type="ECO:0000313" key="3">
    <source>
        <dbReference type="Proteomes" id="UP000240418"/>
    </source>
</evidence>
<dbReference type="AlphaFoldDB" id="A0A2P8FFY3"/>
<feature type="domain" description="HTH cro/C1-type" evidence="1">
    <location>
        <begin position="9"/>
        <end position="63"/>
    </location>
</feature>
<dbReference type="Pfam" id="PF17765">
    <property type="entry name" value="MLTR_LBD"/>
    <property type="match status" value="1"/>
</dbReference>